<dbReference type="RefSeq" id="WP_063477703.1">
    <property type="nucleotide sequence ID" value="NZ_CP147845.1"/>
</dbReference>
<dbReference type="STRING" id="59843.A3958_04440"/>
<gene>
    <name evidence="1" type="ORF">AWU65_04500</name>
</gene>
<protein>
    <recommendedName>
        <fullName evidence="3">Aldolase</fullName>
    </recommendedName>
</protein>
<evidence type="ECO:0000313" key="2">
    <source>
        <dbReference type="Proteomes" id="UP000076796"/>
    </source>
</evidence>
<evidence type="ECO:0008006" key="3">
    <source>
        <dbReference type="Google" id="ProtNLM"/>
    </source>
</evidence>
<comment type="caution">
    <text evidence="1">The sequence shown here is derived from an EMBL/GenBank/DDBJ whole genome shotgun (WGS) entry which is preliminary data.</text>
</comment>
<reference evidence="1" key="1">
    <citation type="journal article" date="2016" name="Genome Announc.">
        <title>Draft genomes of two strains of Paenibacillus glucanolyticus with capability to degrade lignocellulose.</title>
        <authorList>
            <person name="Mathews S.L."/>
            <person name="Pawlak J."/>
            <person name="Grunden A.M."/>
        </authorList>
    </citation>
    <scope>NUCLEOTIDE SEQUENCE [LARGE SCALE GENOMIC DNA]</scope>
    <source>
        <strain evidence="1">SLM1</strain>
    </source>
</reference>
<dbReference type="Proteomes" id="UP000076796">
    <property type="component" value="Unassembled WGS sequence"/>
</dbReference>
<dbReference type="EMBL" id="LWMH01000001">
    <property type="protein sequence ID" value="KZS45242.1"/>
    <property type="molecule type" value="Genomic_DNA"/>
</dbReference>
<keyword evidence="2" id="KW-1185">Reference proteome</keyword>
<dbReference type="GeneID" id="97553519"/>
<dbReference type="InterPro" id="IPR027417">
    <property type="entry name" value="P-loop_NTPase"/>
</dbReference>
<dbReference type="OrthoDB" id="116421at2"/>
<sequence length="263" mass="30358">MFVATAIVGKSRISFKTQSERMAEFVKRRFRISNIQHQEPQADLYVRIQDGYGKPFDEGPVHISASDHSVTFQRCDYHMVSSRDYSSAEIHIYDEFALKHALINLYSSWLIHGARGLLIHSSCVIHEGKAWMFAGQSGAGKSTVAELSRPRPILSDEATFLYIEENGRVTVYDSPFRSEMENPCELEEAKLYGIHYIIQSPDVERISITPLDGFALMLDKVFYWRHDAEETRNMIALCKKVVQQVPSYQLYFQKNDTFWERIS</sequence>
<organism evidence="1 2">
    <name type="scientific">Paenibacillus glucanolyticus</name>
    <dbReference type="NCBI Taxonomy" id="59843"/>
    <lineage>
        <taxon>Bacteria</taxon>
        <taxon>Bacillati</taxon>
        <taxon>Bacillota</taxon>
        <taxon>Bacilli</taxon>
        <taxon>Bacillales</taxon>
        <taxon>Paenibacillaceae</taxon>
        <taxon>Paenibacillus</taxon>
    </lineage>
</organism>
<accession>A0A163H0B3</accession>
<dbReference type="SUPFAM" id="SSF53795">
    <property type="entry name" value="PEP carboxykinase-like"/>
    <property type="match status" value="1"/>
</dbReference>
<dbReference type="Gene3D" id="3.40.50.300">
    <property type="entry name" value="P-loop containing nucleotide triphosphate hydrolases"/>
    <property type="match status" value="1"/>
</dbReference>
<proteinExistence type="predicted"/>
<name>A0A163H0B3_9BACL</name>
<dbReference type="AlphaFoldDB" id="A0A163H0B3"/>
<evidence type="ECO:0000313" key="1">
    <source>
        <dbReference type="EMBL" id="KZS45242.1"/>
    </source>
</evidence>